<evidence type="ECO:0000313" key="8">
    <source>
        <dbReference type="Proteomes" id="UP000008718"/>
    </source>
</evidence>
<dbReference type="SUPFAM" id="SSF100879">
    <property type="entry name" value="Lesion bypass DNA polymerase (Y-family), little finger domain"/>
    <property type="match status" value="1"/>
</dbReference>
<keyword evidence="7" id="KW-0239">DNA-directed DNA polymerase</keyword>
<dbReference type="KEGG" id="ppn:Palpr_2947"/>
<keyword evidence="3" id="KW-0741">SOS mutagenesis</keyword>
<feature type="domain" description="UmuC" evidence="6">
    <location>
        <begin position="2"/>
        <end position="186"/>
    </location>
</feature>
<keyword evidence="4" id="KW-0234">DNA repair</keyword>
<evidence type="ECO:0000256" key="4">
    <source>
        <dbReference type="ARBA" id="ARBA00023204"/>
    </source>
</evidence>
<dbReference type="GO" id="GO:0042276">
    <property type="term" value="P:error-prone translesion synthesis"/>
    <property type="evidence" value="ECO:0007669"/>
    <property type="project" value="TreeGrafter"/>
</dbReference>
<dbReference type="RefSeq" id="WP_013446445.1">
    <property type="nucleotide sequence ID" value="NC_014734.1"/>
</dbReference>
<accession>E4T0L2</accession>
<dbReference type="eggNOG" id="COG0389">
    <property type="taxonomic scope" value="Bacteria"/>
</dbReference>
<evidence type="ECO:0000256" key="3">
    <source>
        <dbReference type="ARBA" id="ARBA00023199"/>
    </source>
</evidence>
<evidence type="ECO:0000313" key="7">
    <source>
        <dbReference type="EMBL" id="ADQ81076.1"/>
    </source>
</evidence>
<protein>
    <submittedName>
        <fullName evidence="7">DNA-directed DNA polymerase</fullName>
        <ecNumber evidence="7">2.7.7.7</ecNumber>
    </submittedName>
</protein>
<keyword evidence="7" id="KW-0808">Transferase</keyword>
<dbReference type="GO" id="GO:0005829">
    <property type="term" value="C:cytosol"/>
    <property type="evidence" value="ECO:0007669"/>
    <property type="project" value="TreeGrafter"/>
</dbReference>
<dbReference type="InterPro" id="IPR036775">
    <property type="entry name" value="DNA_pol_Y-fam_lit_finger_sf"/>
</dbReference>
<dbReference type="InterPro" id="IPR017961">
    <property type="entry name" value="DNA_pol_Y-fam_little_finger"/>
</dbReference>
<dbReference type="CDD" id="cd01700">
    <property type="entry name" value="PolY_Pol_V_umuC"/>
    <property type="match status" value="1"/>
</dbReference>
<reference key="1">
    <citation type="submission" date="2010-11" db="EMBL/GenBank/DDBJ databases">
        <title>The complete genome of Paludibacter propionicigenes DSM 17365.</title>
        <authorList>
            <consortium name="US DOE Joint Genome Institute (JGI-PGF)"/>
            <person name="Lucas S."/>
            <person name="Copeland A."/>
            <person name="Lapidus A."/>
            <person name="Bruce D."/>
            <person name="Goodwin L."/>
            <person name="Pitluck S."/>
            <person name="Kyrpides N."/>
            <person name="Mavromatis K."/>
            <person name="Ivanova N."/>
            <person name="Munk A.C."/>
            <person name="Brettin T."/>
            <person name="Detter J.C."/>
            <person name="Han C."/>
            <person name="Tapia R."/>
            <person name="Land M."/>
            <person name="Hauser L."/>
            <person name="Markowitz V."/>
            <person name="Cheng J.-F."/>
            <person name="Hugenholtz P."/>
            <person name="Woyke T."/>
            <person name="Wu D."/>
            <person name="Gronow S."/>
            <person name="Wellnitz S."/>
            <person name="Brambilla E."/>
            <person name="Klenk H.-P."/>
            <person name="Eisen J.A."/>
        </authorList>
    </citation>
    <scope>NUCLEOTIDE SEQUENCE</scope>
    <source>
        <strain>WB4</strain>
    </source>
</reference>
<dbReference type="GO" id="GO:0009432">
    <property type="term" value="P:SOS response"/>
    <property type="evidence" value="ECO:0007669"/>
    <property type="project" value="UniProtKB-KW"/>
</dbReference>
<dbReference type="PANTHER" id="PTHR11076:SF34">
    <property type="entry name" value="PROTEIN UMUC"/>
    <property type="match status" value="1"/>
</dbReference>
<organism evidence="7 8">
    <name type="scientific">Paludibacter propionicigenes (strain DSM 17365 / JCM 13257 / WB4)</name>
    <dbReference type="NCBI Taxonomy" id="694427"/>
    <lineage>
        <taxon>Bacteria</taxon>
        <taxon>Pseudomonadati</taxon>
        <taxon>Bacteroidota</taxon>
        <taxon>Bacteroidia</taxon>
        <taxon>Bacteroidales</taxon>
        <taxon>Paludibacteraceae</taxon>
        <taxon>Paludibacter</taxon>
    </lineage>
</organism>
<dbReference type="GO" id="GO:0003684">
    <property type="term" value="F:damaged DNA binding"/>
    <property type="evidence" value="ECO:0007669"/>
    <property type="project" value="InterPro"/>
</dbReference>
<dbReference type="Gene3D" id="1.10.150.20">
    <property type="entry name" value="5' to 3' exonuclease, C-terminal subdomain"/>
    <property type="match status" value="1"/>
</dbReference>
<proteinExistence type="inferred from homology"/>
<keyword evidence="8" id="KW-1185">Reference proteome</keyword>
<dbReference type="Pfam" id="PF13438">
    <property type="entry name" value="DUF4113"/>
    <property type="match status" value="1"/>
</dbReference>
<dbReference type="PROSITE" id="PS50173">
    <property type="entry name" value="UMUC"/>
    <property type="match status" value="1"/>
</dbReference>
<dbReference type="InterPro" id="IPR043128">
    <property type="entry name" value="Rev_trsase/Diguanyl_cyclase"/>
</dbReference>
<dbReference type="EMBL" id="CP002345">
    <property type="protein sequence ID" value="ADQ81076.1"/>
    <property type="molecule type" value="Genomic_DNA"/>
</dbReference>
<dbReference type="Gene3D" id="3.30.1490.100">
    <property type="entry name" value="DNA polymerase, Y-family, little finger domain"/>
    <property type="match status" value="1"/>
</dbReference>
<dbReference type="GO" id="GO:0006281">
    <property type="term" value="P:DNA repair"/>
    <property type="evidence" value="ECO:0007669"/>
    <property type="project" value="UniProtKB-KW"/>
</dbReference>
<dbReference type="InterPro" id="IPR025188">
    <property type="entry name" value="DUF4113"/>
</dbReference>
<evidence type="ECO:0000256" key="1">
    <source>
        <dbReference type="ARBA" id="ARBA00010945"/>
    </source>
</evidence>
<gene>
    <name evidence="7" type="ordered locus">Palpr_2947</name>
</gene>
<dbReference type="SUPFAM" id="SSF56672">
    <property type="entry name" value="DNA/RNA polymerases"/>
    <property type="match status" value="1"/>
</dbReference>
<dbReference type="PANTHER" id="PTHR11076">
    <property type="entry name" value="DNA REPAIR POLYMERASE UMUC / TRANSFERASE FAMILY MEMBER"/>
    <property type="match status" value="1"/>
</dbReference>
<dbReference type="Pfam" id="PF00817">
    <property type="entry name" value="IMS"/>
    <property type="match status" value="1"/>
</dbReference>
<dbReference type="OrthoDB" id="9808813at2"/>
<evidence type="ECO:0000256" key="2">
    <source>
        <dbReference type="ARBA" id="ARBA00022763"/>
    </source>
</evidence>
<name>E4T0L2_PALPW</name>
<keyword evidence="2" id="KW-0227">DNA damage</keyword>
<dbReference type="Gene3D" id="3.30.70.270">
    <property type="match status" value="1"/>
</dbReference>
<dbReference type="InterPro" id="IPR043502">
    <property type="entry name" value="DNA/RNA_pol_sf"/>
</dbReference>
<sequence length="420" mass="47149">MFGLIDCNNFYASCERVFQPMLNGKPVVVLSNNDGCVIARSSEAKALGIPMGEPAYKLKELIESNRVAVFSSNYVLYGDMSHRVMSIIGTFVPDMEIYSIDEAFLHFDGFENIDLNGLANKLVRTVIKSTGIPVSLGIAPTKTLAKVANKFAKKYKQYNGVCIMDTDEKREKALKLTPIANVWGIGRQYSKKLQYHSINTAWDFTLRTKAWVRQHMGVVGERTWLELRGTACIEMERPASKKSICTSRSFGEKLTSIEPVSEAVANFAAACAEKLRAQKTTAAVVMVFIHTNPFATNQPQYANQAVMHLPVSTNDTTEIIDYALRGLRSIFREGYRYKKAGVIVSEISPERPLQANLFDTRDRTKYKKVMTVMDKLNASYGKQKVKIAAQGFDRKWKLKNEKLSPCYSTNLKDILVVKAE</sequence>
<evidence type="ECO:0000259" key="6">
    <source>
        <dbReference type="PROSITE" id="PS50173"/>
    </source>
</evidence>
<dbReference type="Gene3D" id="3.40.1170.60">
    <property type="match status" value="1"/>
</dbReference>
<reference evidence="7 8" key="2">
    <citation type="journal article" date="2011" name="Stand. Genomic Sci.">
        <title>Complete genome sequence of Paludibacter propionicigenes type strain (WB4).</title>
        <authorList>
            <person name="Gronow S."/>
            <person name="Munk C."/>
            <person name="Lapidus A."/>
            <person name="Nolan M."/>
            <person name="Lucas S."/>
            <person name="Hammon N."/>
            <person name="Deshpande S."/>
            <person name="Cheng J.F."/>
            <person name="Tapia R."/>
            <person name="Han C."/>
            <person name="Goodwin L."/>
            <person name="Pitluck S."/>
            <person name="Liolios K."/>
            <person name="Ivanova N."/>
            <person name="Mavromatis K."/>
            <person name="Mikhailova N."/>
            <person name="Pati A."/>
            <person name="Chen A."/>
            <person name="Palaniappan K."/>
            <person name="Land M."/>
            <person name="Hauser L."/>
            <person name="Chang Y.J."/>
            <person name="Jeffries C.D."/>
            <person name="Brambilla E."/>
            <person name="Rohde M."/>
            <person name="Goker M."/>
            <person name="Detter J.C."/>
            <person name="Woyke T."/>
            <person name="Bristow J."/>
            <person name="Eisen J.A."/>
            <person name="Markowitz V."/>
            <person name="Hugenholtz P."/>
            <person name="Kyrpides N.C."/>
            <person name="Klenk H.P."/>
        </authorList>
    </citation>
    <scope>NUCLEOTIDE SEQUENCE [LARGE SCALE GENOMIC DNA]</scope>
    <source>
        <strain evidence="8">DSM 17365 / JCM 13257 / WB4</strain>
    </source>
</reference>
<dbReference type="Proteomes" id="UP000008718">
    <property type="component" value="Chromosome"/>
</dbReference>
<dbReference type="NCBIfam" id="NF002955">
    <property type="entry name" value="PRK03609.1"/>
    <property type="match status" value="1"/>
</dbReference>
<dbReference type="GO" id="GO:0003887">
    <property type="term" value="F:DNA-directed DNA polymerase activity"/>
    <property type="evidence" value="ECO:0007669"/>
    <property type="project" value="UniProtKB-KW"/>
</dbReference>
<dbReference type="AlphaFoldDB" id="E4T0L2"/>
<dbReference type="HOGENOM" id="CLU_012348_3_0_10"/>
<keyword evidence="7" id="KW-0548">Nucleotidyltransferase</keyword>
<dbReference type="EC" id="2.7.7.7" evidence="7"/>
<dbReference type="Pfam" id="PF11799">
    <property type="entry name" value="IMS_C"/>
    <property type="match status" value="1"/>
</dbReference>
<evidence type="ECO:0000256" key="5">
    <source>
        <dbReference type="ARBA" id="ARBA00023236"/>
    </source>
</evidence>
<dbReference type="InterPro" id="IPR001126">
    <property type="entry name" value="UmuC"/>
</dbReference>
<dbReference type="InterPro" id="IPR050116">
    <property type="entry name" value="DNA_polymerase-Y"/>
</dbReference>
<dbReference type="STRING" id="694427.Palpr_2947"/>
<comment type="similarity">
    <text evidence="1">Belongs to the DNA polymerase type-Y family.</text>
</comment>
<keyword evidence="5" id="KW-0742">SOS response</keyword>